<dbReference type="InterPro" id="IPR029063">
    <property type="entry name" value="SAM-dependent_MTases_sf"/>
</dbReference>
<evidence type="ECO:0000256" key="6">
    <source>
        <dbReference type="HAMAP-Rule" id="MF_03191"/>
    </source>
</evidence>
<dbReference type="InterPro" id="IPR004033">
    <property type="entry name" value="UbiE/COQ5_MeTrFase"/>
</dbReference>
<feature type="binding site" evidence="6">
    <location>
        <begin position="158"/>
        <end position="159"/>
    </location>
    <ligand>
        <name>S-adenosyl-L-methionine</name>
        <dbReference type="ChEBI" id="CHEBI:59789"/>
    </ligand>
</feature>
<evidence type="ECO:0000313" key="8">
    <source>
        <dbReference type="Proteomes" id="UP000316759"/>
    </source>
</evidence>
<dbReference type="PROSITE" id="PS01183">
    <property type="entry name" value="UBIE_1"/>
    <property type="match status" value="1"/>
</dbReference>
<dbReference type="NCBIfam" id="NF001242">
    <property type="entry name" value="PRK00216.1-3"/>
    <property type="match status" value="1"/>
</dbReference>
<comment type="caution">
    <text evidence="6">Lacks conserved residue(s) required for the propagation of feature annotation.</text>
</comment>
<protein>
    <recommendedName>
        <fullName evidence="6">2-methoxy-6-polyprenyl-1,4-benzoquinol methylase, mitochondrial</fullName>
        <ecNumber evidence="6">2.1.1.201</ecNumber>
    </recommendedName>
    <alternativeName>
        <fullName evidence="6">Ubiquinone biosynthesis methyltransferase COQ5</fullName>
    </alternativeName>
</protein>
<dbReference type="HAMAP" id="MF_01813">
    <property type="entry name" value="MenG_UbiE_methyltr"/>
    <property type="match status" value="1"/>
</dbReference>
<name>A0A504Z3X0_FASGI</name>
<dbReference type="PANTHER" id="PTHR43591:SF24">
    <property type="entry name" value="2-METHOXY-6-POLYPRENYL-1,4-BENZOQUINOL METHYLASE, MITOCHONDRIAL"/>
    <property type="match status" value="1"/>
</dbReference>
<gene>
    <name evidence="7" type="ORF">FGIG_07449</name>
</gene>
<keyword evidence="8" id="KW-1185">Reference proteome</keyword>
<evidence type="ECO:0000256" key="3">
    <source>
        <dbReference type="ARBA" id="ARBA00022688"/>
    </source>
</evidence>
<comment type="subunit">
    <text evidence="5">Component of a multi-subunit COQ enzyme complex, composed of at least COQ3, COQ4, COQ5, COQ6, COQ7 and COQ9. Interacts with PYURF; the interaction is direct, stabilizes COQ5 protein and associates PYURF with COQ enzyme complex.</text>
</comment>
<keyword evidence="6" id="KW-0496">Mitochondrion</keyword>
<dbReference type="PROSITE" id="PS51608">
    <property type="entry name" value="SAM_MT_UBIE"/>
    <property type="match status" value="1"/>
</dbReference>
<keyword evidence="6" id="KW-0999">Mitochondrion inner membrane</keyword>
<comment type="function">
    <text evidence="6">Methyltransferase required for the conversion of 2-polyprenyl-6-methoxy-1,4-benzoquinol (DDMQH2) to 2-polyprenyl-3-methyl-6-methoxy-1,4-benzoquinol (DMQH2).</text>
</comment>
<evidence type="ECO:0000256" key="2">
    <source>
        <dbReference type="ARBA" id="ARBA00022679"/>
    </source>
</evidence>
<dbReference type="EMBL" id="SUNJ01000459">
    <property type="protein sequence ID" value="TPP67639.1"/>
    <property type="molecule type" value="Genomic_DNA"/>
</dbReference>
<dbReference type="AlphaFoldDB" id="A0A504Z3X0"/>
<dbReference type="OrthoDB" id="6329284at2759"/>
<comment type="pathway">
    <text evidence="6">Cofactor biosynthesis; ubiquinone biosynthesis.</text>
</comment>
<dbReference type="STRING" id="46835.A0A504Z3X0"/>
<sequence length="294" mass="33357">MLWRISHCLRLISPLSTSSICANILRRPATTHFGFQNVDEEEKQKKVNHVFESVAEKYDLMNDAMSFGIHRLWKDCFVRQIMPTDNLRCLDVAGGTGDIAFRISKFSEPIRTQSNEASQPIRSGPHITLCDINPSMMEVGKSRAEKLGLRNISWVEGNAEKLPFEDNTFDLYTIAFGIRNCTHIDKVLTEANRVLRPYGRFFCLEFSRVTNPVLRMAYDIYSMQVIPVMGQLIAGDSNSYQYLVESIRRFPDQEEFSQMIRSAGFSSVNVQNYSGGIAAVHSGFKHPIAQSPET</sequence>
<reference evidence="7 8" key="1">
    <citation type="submission" date="2019-04" db="EMBL/GenBank/DDBJ databases">
        <title>Annotation for the trematode Fasciola gigantica.</title>
        <authorList>
            <person name="Choi Y.-J."/>
        </authorList>
    </citation>
    <scope>NUCLEOTIDE SEQUENCE [LARGE SCALE GENOMIC DNA]</scope>
    <source>
        <strain evidence="7">Uganda_cow_1</strain>
    </source>
</reference>
<feature type="binding site" evidence="6">
    <location>
        <position position="96"/>
    </location>
    <ligand>
        <name>S-adenosyl-L-methionine</name>
        <dbReference type="ChEBI" id="CHEBI:59789"/>
    </ligand>
</feature>
<evidence type="ECO:0000313" key="7">
    <source>
        <dbReference type="EMBL" id="TPP67639.1"/>
    </source>
</evidence>
<dbReference type="Gene3D" id="3.40.50.150">
    <property type="entry name" value="Vaccinia Virus protein VP39"/>
    <property type="match status" value="1"/>
</dbReference>
<dbReference type="NCBIfam" id="NF001244">
    <property type="entry name" value="PRK00216.1-5"/>
    <property type="match status" value="1"/>
</dbReference>
<dbReference type="FunFam" id="3.40.50.150:FF:000064">
    <property type="entry name" value="2-methoxy-6-polyprenyl-1,4-benzoquinol methylase, mitochondrial"/>
    <property type="match status" value="1"/>
</dbReference>
<dbReference type="InterPro" id="IPR023576">
    <property type="entry name" value="UbiE/COQ5_MeTrFase_CS"/>
</dbReference>
<accession>A0A504Z3X0</accession>
<proteinExistence type="inferred from homology"/>
<dbReference type="GO" id="GO:0008425">
    <property type="term" value="F:2-methoxy-6-polyprenyl-1,4-benzoquinol methyltransferase activity"/>
    <property type="evidence" value="ECO:0007669"/>
    <property type="project" value="UniProtKB-UniRule"/>
</dbReference>
<dbReference type="Proteomes" id="UP000316759">
    <property type="component" value="Unassembled WGS sequence"/>
</dbReference>
<evidence type="ECO:0000256" key="4">
    <source>
        <dbReference type="ARBA" id="ARBA00022691"/>
    </source>
</evidence>
<evidence type="ECO:0000256" key="1">
    <source>
        <dbReference type="ARBA" id="ARBA00022603"/>
    </source>
</evidence>
<comment type="catalytic activity">
    <reaction evidence="6">
        <text>a 2-methoxy-6-(all-trans-polyprenyl)benzene-1,4-diol + S-adenosyl-L-methionine = a 5-methoxy-2-methyl-3-(all-trans-polyprenyl)benzene-1,4-diol + S-adenosyl-L-homocysteine + H(+)</text>
        <dbReference type="Rhea" id="RHEA:28286"/>
        <dbReference type="Rhea" id="RHEA-COMP:10858"/>
        <dbReference type="Rhea" id="RHEA-COMP:10859"/>
        <dbReference type="ChEBI" id="CHEBI:15378"/>
        <dbReference type="ChEBI" id="CHEBI:57856"/>
        <dbReference type="ChEBI" id="CHEBI:59789"/>
        <dbReference type="ChEBI" id="CHEBI:84166"/>
        <dbReference type="ChEBI" id="CHEBI:84167"/>
        <dbReference type="EC" id="2.1.1.201"/>
    </reaction>
</comment>
<keyword evidence="2 6" id="KW-0808">Transferase</keyword>
<comment type="similarity">
    <text evidence="6">Belongs to the class I-like SAM-binding methyltransferase superfamily. MenG/UbiE family.</text>
</comment>
<dbReference type="SUPFAM" id="SSF53335">
    <property type="entry name" value="S-adenosyl-L-methionine-dependent methyltransferases"/>
    <property type="match status" value="1"/>
</dbReference>
<dbReference type="PANTHER" id="PTHR43591">
    <property type="entry name" value="METHYLTRANSFERASE"/>
    <property type="match status" value="1"/>
</dbReference>
<feature type="binding site" evidence="6">
    <location>
        <position position="131"/>
    </location>
    <ligand>
        <name>S-adenosyl-L-methionine</name>
        <dbReference type="ChEBI" id="CHEBI:59789"/>
    </ligand>
</feature>
<keyword evidence="1 6" id="KW-0489">Methyltransferase</keyword>
<organism evidence="7 8">
    <name type="scientific">Fasciola gigantica</name>
    <name type="common">Giant liver fluke</name>
    <dbReference type="NCBI Taxonomy" id="46835"/>
    <lineage>
        <taxon>Eukaryota</taxon>
        <taxon>Metazoa</taxon>
        <taxon>Spiralia</taxon>
        <taxon>Lophotrochozoa</taxon>
        <taxon>Platyhelminthes</taxon>
        <taxon>Trematoda</taxon>
        <taxon>Digenea</taxon>
        <taxon>Plagiorchiida</taxon>
        <taxon>Echinostomata</taxon>
        <taxon>Echinostomatoidea</taxon>
        <taxon>Fasciolidae</taxon>
        <taxon>Fasciola</taxon>
    </lineage>
</organism>
<comment type="subcellular location">
    <subcellularLocation>
        <location evidence="6">Mitochondrion inner membrane</location>
        <topology evidence="6">Peripheral membrane protein</topology>
        <orientation evidence="6">Matrix side</orientation>
    </subcellularLocation>
</comment>
<dbReference type="CDD" id="cd02440">
    <property type="entry name" value="AdoMet_MTases"/>
    <property type="match status" value="1"/>
</dbReference>
<keyword evidence="4 6" id="KW-0949">S-adenosyl-L-methionine</keyword>
<comment type="caution">
    <text evidence="7">The sequence shown here is derived from an EMBL/GenBank/DDBJ whole genome shotgun (WGS) entry which is preliminary data.</text>
</comment>
<dbReference type="EC" id="2.1.1.201" evidence="6"/>
<dbReference type="Pfam" id="PF01209">
    <property type="entry name" value="Ubie_methyltran"/>
    <property type="match status" value="1"/>
</dbReference>
<dbReference type="NCBIfam" id="TIGR01934">
    <property type="entry name" value="MenG_MenH_UbiE"/>
    <property type="match status" value="1"/>
</dbReference>
<dbReference type="GO" id="GO:0031314">
    <property type="term" value="C:extrinsic component of mitochondrial inner membrane"/>
    <property type="evidence" value="ECO:0007669"/>
    <property type="project" value="UniProtKB-UniRule"/>
</dbReference>
<dbReference type="GO" id="GO:0032259">
    <property type="term" value="P:methylation"/>
    <property type="evidence" value="ECO:0007669"/>
    <property type="project" value="UniProtKB-KW"/>
</dbReference>
<evidence type="ECO:0000256" key="5">
    <source>
        <dbReference type="ARBA" id="ARBA00046387"/>
    </source>
</evidence>
<dbReference type="UniPathway" id="UPA00232"/>
<keyword evidence="6" id="KW-0472">Membrane</keyword>
<keyword evidence="3 6" id="KW-0831">Ubiquinone biosynthesis</keyword>